<organism evidence="1">
    <name type="scientific">marine sediment metagenome</name>
    <dbReference type="NCBI Taxonomy" id="412755"/>
    <lineage>
        <taxon>unclassified sequences</taxon>
        <taxon>metagenomes</taxon>
        <taxon>ecological metagenomes</taxon>
    </lineage>
</organism>
<dbReference type="AlphaFoldDB" id="A0A0F9IRH0"/>
<gene>
    <name evidence="1" type="ORF">LCGC14_1845850</name>
</gene>
<name>A0A0F9IRH0_9ZZZZ</name>
<feature type="non-terminal residue" evidence="1">
    <location>
        <position position="1"/>
    </location>
</feature>
<dbReference type="EMBL" id="LAZR01018469">
    <property type="protein sequence ID" value="KKL96300.1"/>
    <property type="molecule type" value="Genomic_DNA"/>
</dbReference>
<comment type="caution">
    <text evidence="1">The sequence shown here is derived from an EMBL/GenBank/DDBJ whole genome shotgun (WGS) entry which is preliminary data.</text>
</comment>
<sequence length="683" mass="73111">LFPTVLPSQPSKIVRGTLGLQSAEEVENLGQAFAFGAGEVLAPGAGIGGYLARKTPHMLKFAAETPSRFKAFFARQGAKAGETFVTDPTAFIATEALGGGGARTAEKIAGEDAGPGTKLGAMVVGGVIAQAVPSVAVTTLRRAGRSIWQTLLAPWERGGMQRSAKSIEQRLAIPREEALKRVEAAPEGVTGAQATEDLGALAVQKKALEMDPVTAKLIEDDLLEARLKVQEELEATFGPGGTEGSFQHAVVQSVAAPGKAIVRAQTDVMVRAAGKSYKAAYRVAEGHPIEVAEAGFGDTLADLVAKSAVKKDLGVLVTDAERTGMFDLLMELAVAAERQIMRGGRLAKGPTDKILSDEVLRLRRRIRKRLRQMDRAGATGDRAEAQAAIFRDAEKTLTGILEDQLPAAVSKELREIDATYRQFITVENAANRGNGEFTVAQLQTSIRVRNTQSQVARGEAGPLSAFAQQSVDLKKVLGKPRDAARAVRNMTPDQVEAVKGDFAQVMFGHRLVKTPRGDQVSVSGKGLLKFLEQQRETMTALGFTADDLARVDFIAKQLKMMELKSSEAVTHLLQDGPGRFLNFMAAMLGSVGATNFMRKLLGSQGAGPSLIVAKMGSETVRENIRNLTFDKATSIMRASVTDRELYKAILVASTDDLVTQIRAGRRIQAYLVSAGFEAIDEDE</sequence>
<reference evidence="1" key="1">
    <citation type="journal article" date="2015" name="Nature">
        <title>Complex archaea that bridge the gap between prokaryotes and eukaryotes.</title>
        <authorList>
            <person name="Spang A."/>
            <person name="Saw J.H."/>
            <person name="Jorgensen S.L."/>
            <person name="Zaremba-Niedzwiedzka K."/>
            <person name="Martijn J."/>
            <person name="Lind A.E."/>
            <person name="van Eijk R."/>
            <person name="Schleper C."/>
            <person name="Guy L."/>
            <person name="Ettema T.J."/>
        </authorList>
    </citation>
    <scope>NUCLEOTIDE SEQUENCE</scope>
</reference>
<proteinExistence type="predicted"/>
<accession>A0A0F9IRH0</accession>
<protein>
    <submittedName>
        <fullName evidence="1">Uncharacterized protein</fullName>
    </submittedName>
</protein>
<evidence type="ECO:0000313" key="1">
    <source>
        <dbReference type="EMBL" id="KKL96300.1"/>
    </source>
</evidence>